<feature type="region of interest" description="Disordered" evidence="10">
    <location>
        <begin position="115"/>
        <end position="158"/>
    </location>
</feature>
<evidence type="ECO:0000256" key="10">
    <source>
        <dbReference type="SAM" id="MobiDB-lite"/>
    </source>
</evidence>
<dbReference type="EMBL" id="JAIZAY010000023">
    <property type="protein sequence ID" value="KAJ8019562.1"/>
    <property type="molecule type" value="Genomic_DNA"/>
</dbReference>
<feature type="region of interest" description="Disordered" evidence="10">
    <location>
        <begin position="747"/>
        <end position="854"/>
    </location>
</feature>
<dbReference type="PANTHER" id="PTHR24006:SF915">
    <property type="entry name" value="UBIQUITIN CARBOXYL-TERMINAL HYDROLASE-RELATED"/>
    <property type="match status" value="1"/>
</dbReference>
<dbReference type="EC" id="3.4.19.12" evidence="9"/>
<dbReference type="AlphaFoldDB" id="A0A9Q1BCI4"/>
<feature type="region of interest" description="Disordered" evidence="10">
    <location>
        <begin position="679"/>
        <end position="735"/>
    </location>
</feature>
<feature type="compositionally biased region" description="Polar residues" evidence="10">
    <location>
        <begin position="133"/>
        <end position="156"/>
    </location>
</feature>
<keyword evidence="8" id="KW-0131">Cell cycle</keyword>
<dbReference type="InterPro" id="IPR050164">
    <property type="entry name" value="Peptidase_C19"/>
</dbReference>
<comment type="catalytic activity">
    <reaction evidence="9">
        <text>Thiol-dependent hydrolysis of ester, thioester, amide, peptide and isopeptide bonds formed by the C-terminal Gly of ubiquitin (a 76-residue protein attached to proteins as an intracellular targeting signal).</text>
        <dbReference type="EC" id="3.4.19.12"/>
    </reaction>
</comment>
<dbReference type="InterPro" id="IPR032069">
    <property type="entry name" value="USP37-like_PH"/>
</dbReference>
<feature type="region of interest" description="Disordered" evidence="10">
    <location>
        <begin position="575"/>
        <end position="656"/>
    </location>
</feature>
<dbReference type="PROSITE" id="PS50330">
    <property type="entry name" value="UIM"/>
    <property type="match status" value="3"/>
</dbReference>
<feature type="compositionally biased region" description="Basic and acidic residues" evidence="10">
    <location>
        <begin position="710"/>
        <end position="724"/>
    </location>
</feature>
<keyword evidence="4" id="KW-0498">Mitosis</keyword>
<proteinExistence type="inferred from homology"/>
<dbReference type="InterPro" id="IPR001394">
    <property type="entry name" value="Peptidase_C19_UCH"/>
</dbReference>
<protein>
    <recommendedName>
        <fullName evidence="9">Ubiquitin carboxyl-terminal hydrolase</fullName>
        <ecNumber evidence="9">3.4.19.12</ecNumber>
    </recommendedName>
</protein>
<sequence length="975" mass="110463">MAYNHSSNSEKVLHTVEGNVKFFGMDCGAQSWKTGGLAICQLSNGQHICRMYFAAGQPKVFHLSNRIKTVTSVASNPNRCIIQLKTGCNITIDKGRKDQVATLVSLVKSLMGKYQKTPNRPVNGFQRSPGRSLGNSQKKSISPTRQNHNSPRSQLFSHVGESEYQKTLSVRDFEKEPITKLPFFTDEDDDDDQFDKENVEMLGSSHKKTPFQMRMEGKSSLFKESKEEKFNTLKEKKSNELNTNYIASSFYGSRGQSTSNYASVDRFKVNRSFPTNSIKSPSSQQFKSSVKKPFGSGQPVFSFKPKSSAKFVSKSGLYPSKTLQGFSNLGNTCYMNAILQSLYGLKSFRDDLIHSEASQNLKGDTLTHAIKVLFLAKHQNKPREAIRKLLLRVKNAISKSATRFSGYLQHDAQEFLCQCMDQLKEDTEKMNKAITEIETDTTLQDIRFSPPTTDNLEFAVLHTIRCLECGETVTKEEVFHDLSLDMPKRSKLHPSTIQVALDQFFESEDINYACEKCEGKDARLSHKFTRLSRYIILNLKRYVFNQDSSQNAKLQENILIPKYLTLSRHCMETVQKPCDRQETPSELPMRESSSPRRKLSFDTREDWQGNSSISKRQKLDFSTQDDSPELLPTETGDKVQQENGSEMQVCPTKDLSTMTEEEQIAYVIQLSKSETPRKVDVFPTKSSTPQKPSNQESVREETMSSTSAGENRRKSLDHDSDCQKGADPGIAPGFSWEKIVSMSNKLVAKRENSEKSLAVETSDKEDDVLLLPDAKLENEKNAVFKIESDSDGQESGDNKESQKVNSVGGGSDKKEPRVTSERKMSNEELEAKEEEELRKAKELSLQEQNDVTLREEEELRKAQELSLQEYQKSSPPLIISPVQDESPEKPLYSREEWSELAKNAEEGDMPNSYRLVSVVSHMGSSLTTGHYVSDVYDSKTKSWLSCDDSNVTVISESRVREDRRRTGYIFFYERV</sequence>
<dbReference type="GO" id="GO:0005634">
    <property type="term" value="C:nucleus"/>
    <property type="evidence" value="ECO:0007669"/>
    <property type="project" value="TreeGrafter"/>
</dbReference>
<keyword evidence="5 9" id="KW-0833">Ubl conjugation pathway</keyword>
<evidence type="ECO:0000256" key="7">
    <source>
        <dbReference type="ARBA" id="ARBA00022807"/>
    </source>
</evidence>
<feature type="domain" description="USP" evidence="11">
    <location>
        <begin position="324"/>
        <end position="975"/>
    </location>
</feature>
<dbReference type="Proteomes" id="UP001152320">
    <property type="component" value="Chromosome 23"/>
</dbReference>
<dbReference type="GO" id="GO:0016579">
    <property type="term" value="P:protein deubiquitination"/>
    <property type="evidence" value="ECO:0007669"/>
    <property type="project" value="InterPro"/>
</dbReference>
<reference evidence="12" key="1">
    <citation type="submission" date="2021-10" db="EMBL/GenBank/DDBJ databases">
        <title>Tropical sea cucumber genome reveals ecological adaptation and Cuvierian tubules defense mechanism.</title>
        <authorList>
            <person name="Chen T."/>
        </authorList>
    </citation>
    <scope>NUCLEOTIDE SEQUENCE</scope>
    <source>
        <strain evidence="12">Nanhai2018</strain>
        <tissue evidence="12">Muscle</tissue>
    </source>
</reference>
<accession>A0A9Q1BCI4</accession>
<evidence type="ECO:0000256" key="2">
    <source>
        <dbReference type="ARBA" id="ARBA00022618"/>
    </source>
</evidence>
<dbReference type="GO" id="GO:0006508">
    <property type="term" value="P:proteolysis"/>
    <property type="evidence" value="ECO:0007669"/>
    <property type="project" value="UniProtKB-KW"/>
</dbReference>
<evidence type="ECO:0000313" key="12">
    <source>
        <dbReference type="EMBL" id="KAJ8019562.1"/>
    </source>
</evidence>
<evidence type="ECO:0000256" key="9">
    <source>
        <dbReference type="RuleBase" id="RU366025"/>
    </source>
</evidence>
<dbReference type="PROSITE" id="PS50235">
    <property type="entry name" value="USP_3"/>
    <property type="match status" value="1"/>
</dbReference>
<feature type="compositionally biased region" description="Basic and acidic residues" evidence="10">
    <location>
        <begin position="774"/>
        <end position="788"/>
    </location>
</feature>
<dbReference type="InterPro" id="IPR038765">
    <property type="entry name" value="Papain-like_cys_pep_sf"/>
</dbReference>
<dbReference type="OrthoDB" id="289038at2759"/>
<feature type="compositionally biased region" description="Polar residues" evidence="10">
    <location>
        <begin position="684"/>
        <end position="696"/>
    </location>
</feature>
<dbReference type="InterPro" id="IPR038093">
    <property type="entry name" value="USP37-like_PH_sf"/>
</dbReference>
<keyword evidence="7 9" id="KW-0788">Thiol protease</keyword>
<keyword evidence="13" id="KW-1185">Reference proteome</keyword>
<dbReference type="SUPFAM" id="SSF54001">
    <property type="entry name" value="Cysteine proteinases"/>
    <property type="match status" value="1"/>
</dbReference>
<keyword evidence="6 9" id="KW-0378">Hydrolase</keyword>
<dbReference type="Pfam" id="PF00443">
    <property type="entry name" value="UCH"/>
    <property type="match status" value="1"/>
</dbReference>
<dbReference type="Gene3D" id="6.10.300.40">
    <property type="match status" value="1"/>
</dbReference>
<dbReference type="CDD" id="cd02257">
    <property type="entry name" value="Peptidase_C19"/>
    <property type="match status" value="2"/>
</dbReference>
<comment type="caution">
    <text evidence="12">The sequence shown here is derived from an EMBL/GenBank/DDBJ whole genome shotgun (WGS) entry which is preliminary data.</text>
</comment>
<evidence type="ECO:0000313" key="13">
    <source>
        <dbReference type="Proteomes" id="UP001152320"/>
    </source>
</evidence>
<dbReference type="GO" id="GO:0005829">
    <property type="term" value="C:cytosol"/>
    <property type="evidence" value="ECO:0007669"/>
    <property type="project" value="TreeGrafter"/>
</dbReference>
<dbReference type="GO" id="GO:0000082">
    <property type="term" value="P:G1/S transition of mitotic cell cycle"/>
    <property type="evidence" value="ECO:0007669"/>
    <property type="project" value="TreeGrafter"/>
</dbReference>
<gene>
    <name evidence="12" type="ORF">HOLleu_41206</name>
</gene>
<feature type="compositionally biased region" description="Polar residues" evidence="10">
    <location>
        <begin position="608"/>
        <end position="625"/>
    </location>
</feature>
<feature type="region of interest" description="Disordered" evidence="10">
    <location>
        <begin position="867"/>
        <end position="889"/>
    </location>
</feature>
<dbReference type="SMART" id="SM00726">
    <property type="entry name" value="UIM"/>
    <property type="match status" value="3"/>
</dbReference>
<feature type="compositionally biased region" description="Basic and acidic residues" evidence="10">
    <location>
        <begin position="835"/>
        <end position="844"/>
    </location>
</feature>
<dbReference type="PANTHER" id="PTHR24006">
    <property type="entry name" value="UBIQUITIN CARBOXYL-TERMINAL HYDROLASE"/>
    <property type="match status" value="1"/>
</dbReference>
<evidence type="ECO:0000256" key="3">
    <source>
        <dbReference type="ARBA" id="ARBA00022670"/>
    </source>
</evidence>
<dbReference type="PROSITE" id="PS00973">
    <property type="entry name" value="USP_2"/>
    <property type="match status" value="1"/>
</dbReference>
<dbReference type="GO" id="GO:0004843">
    <property type="term" value="F:cysteine-type deubiquitinase activity"/>
    <property type="evidence" value="ECO:0007669"/>
    <property type="project" value="UniProtKB-UniRule"/>
</dbReference>
<name>A0A9Q1BCI4_HOLLE</name>
<evidence type="ECO:0000256" key="6">
    <source>
        <dbReference type="ARBA" id="ARBA00022801"/>
    </source>
</evidence>
<dbReference type="Gene3D" id="3.90.70.10">
    <property type="entry name" value="Cysteine proteinases"/>
    <property type="match status" value="2"/>
</dbReference>
<comment type="similarity">
    <text evidence="1 9">Belongs to the peptidase C19 family.</text>
</comment>
<evidence type="ECO:0000256" key="5">
    <source>
        <dbReference type="ARBA" id="ARBA00022786"/>
    </source>
</evidence>
<evidence type="ECO:0000256" key="4">
    <source>
        <dbReference type="ARBA" id="ARBA00022776"/>
    </source>
</evidence>
<evidence type="ECO:0000259" key="11">
    <source>
        <dbReference type="PROSITE" id="PS50235"/>
    </source>
</evidence>
<keyword evidence="3 9" id="KW-0645">Protease</keyword>
<dbReference type="InterPro" id="IPR028889">
    <property type="entry name" value="USP"/>
</dbReference>
<dbReference type="InterPro" id="IPR018200">
    <property type="entry name" value="USP_CS"/>
</dbReference>
<dbReference type="Pfam" id="PF16674">
    <property type="entry name" value="UCH_N"/>
    <property type="match status" value="1"/>
</dbReference>
<dbReference type="Gene3D" id="2.30.29.180">
    <property type="entry name" value="Ubiquitin carboxyl-terminal hydrolase 26/29/37, pleckstrin homology-like domain"/>
    <property type="match status" value="1"/>
</dbReference>
<feature type="compositionally biased region" description="Basic and acidic residues" evidence="10">
    <location>
        <begin position="811"/>
        <end position="826"/>
    </location>
</feature>
<organism evidence="12 13">
    <name type="scientific">Holothuria leucospilota</name>
    <name type="common">Black long sea cucumber</name>
    <name type="synonym">Mertensiothuria leucospilota</name>
    <dbReference type="NCBI Taxonomy" id="206669"/>
    <lineage>
        <taxon>Eukaryota</taxon>
        <taxon>Metazoa</taxon>
        <taxon>Echinodermata</taxon>
        <taxon>Eleutherozoa</taxon>
        <taxon>Echinozoa</taxon>
        <taxon>Holothuroidea</taxon>
        <taxon>Aspidochirotacea</taxon>
        <taxon>Aspidochirotida</taxon>
        <taxon>Holothuriidae</taxon>
        <taxon>Holothuria</taxon>
    </lineage>
</organism>
<evidence type="ECO:0000256" key="8">
    <source>
        <dbReference type="ARBA" id="ARBA00023306"/>
    </source>
</evidence>
<evidence type="ECO:0000256" key="1">
    <source>
        <dbReference type="ARBA" id="ARBA00009085"/>
    </source>
</evidence>
<dbReference type="InterPro" id="IPR003903">
    <property type="entry name" value="UIM_dom"/>
</dbReference>
<keyword evidence="2" id="KW-0132">Cell division</keyword>
<dbReference type="PROSITE" id="PS00972">
    <property type="entry name" value="USP_1"/>
    <property type="match status" value="1"/>
</dbReference>